<evidence type="ECO:0000313" key="2">
    <source>
        <dbReference type="Proteomes" id="UP001232163"/>
    </source>
</evidence>
<organism evidence="1 2">
    <name type="scientific">Deinococcus enclensis</name>
    <dbReference type="NCBI Taxonomy" id="1049582"/>
    <lineage>
        <taxon>Bacteria</taxon>
        <taxon>Thermotogati</taxon>
        <taxon>Deinococcota</taxon>
        <taxon>Deinococci</taxon>
        <taxon>Deinococcales</taxon>
        <taxon>Deinococcaceae</taxon>
        <taxon>Deinococcus</taxon>
    </lineage>
</organism>
<keyword evidence="2" id="KW-1185">Reference proteome</keyword>
<evidence type="ECO:0008006" key="3">
    <source>
        <dbReference type="Google" id="ProtNLM"/>
    </source>
</evidence>
<dbReference type="Proteomes" id="UP001232163">
    <property type="component" value="Unassembled WGS sequence"/>
</dbReference>
<comment type="caution">
    <text evidence="1">The sequence shown here is derived from an EMBL/GenBank/DDBJ whole genome shotgun (WGS) entry which is preliminary data.</text>
</comment>
<gene>
    <name evidence="1" type="ORF">QO006_001888</name>
</gene>
<sequence length="87" mass="10009">MGHGDPLIHAFIIFKELGVTLRDALELHSLDHSERQQLVRVLQEARTKLRDLMAEAGPEDDGDGRWFLNKSQEWAEQLASPDFKRLD</sequence>
<proteinExistence type="predicted"/>
<evidence type="ECO:0000313" key="1">
    <source>
        <dbReference type="EMBL" id="MDP9764463.1"/>
    </source>
</evidence>
<dbReference type="RefSeq" id="WP_307465999.1">
    <property type="nucleotide sequence ID" value="NZ_JAURUR010000004.1"/>
</dbReference>
<dbReference type="EMBL" id="JAURUR010000004">
    <property type="protein sequence ID" value="MDP9764463.1"/>
    <property type="molecule type" value="Genomic_DNA"/>
</dbReference>
<name>A0ABT9MD03_9DEIO</name>
<reference evidence="1 2" key="1">
    <citation type="submission" date="2023-07" db="EMBL/GenBank/DDBJ databases">
        <title>Genomic Encyclopedia of Type Strains, Phase IV (KMG-IV): sequencing the most valuable type-strain genomes for metagenomic binning, comparative biology and taxonomic classification.</title>
        <authorList>
            <person name="Goeker M."/>
        </authorList>
    </citation>
    <scope>NUCLEOTIDE SEQUENCE [LARGE SCALE GENOMIC DNA]</scope>
    <source>
        <strain evidence="1 2">NIO-1023</strain>
    </source>
</reference>
<accession>A0ABT9MD03</accession>
<protein>
    <recommendedName>
        <fullName evidence="3">HTH merR-type domain-containing protein</fullName>
    </recommendedName>
</protein>